<gene>
    <name evidence="2" type="ORF">SAMN05443637_102208</name>
</gene>
<evidence type="ECO:0000313" key="3">
    <source>
        <dbReference type="Proteomes" id="UP000184363"/>
    </source>
</evidence>
<dbReference type="Pfam" id="PF13478">
    <property type="entry name" value="XdhC_C"/>
    <property type="match status" value="1"/>
</dbReference>
<evidence type="ECO:0000313" key="2">
    <source>
        <dbReference type="EMBL" id="SHK06108.1"/>
    </source>
</evidence>
<dbReference type="Gene3D" id="3.40.50.720">
    <property type="entry name" value="NAD(P)-binding Rossmann-like Domain"/>
    <property type="match status" value="1"/>
</dbReference>
<keyword evidence="3" id="KW-1185">Reference proteome</keyword>
<dbReference type="InterPro" id="IPR027051">
    <property type="entry name" value="XdhC_Rossmann_dom"/>
</dbReference>
<accession>A0A1M6PDR4</accession>
<reference evidence="2 3" key="1">
    <citation type="submission" date="2016-11" db="EMBL/GenBank/DDBJ databases">
        <authorList>
            <person name="Jaros S."/>
            <person name="Januszkiewicz K."/>
            <person name="Wedrychowicz H."/>
        </authorList>
    </citation>
    <scope>NUCLEOTIDE SEQUENCE [LARGE SCALE GENOMIC DNA]</scope>
    <source>
        <strain evidence="2 3">DSM 43832</strain>
    </source>
</reference>
<dbReference type="PANTHER" id="PTHR30388">
    <property type="entry name" value="ALDEHYDE OXIDOREDUCTASE MOLYBDENUM COFACTOR ASSEMBLY PROTEIN"/>
    <property type="match status" value="1"/>
</dbReference>
<feature type="domain" description="XdhC Rossmann" evidence="1">
    <location>
        <begin position="233"/>
        <end position="355"/>
    </location>
</feature>
<dbReference type="PANTHER" id="PTHR30388:SF4">
    <property type="entry name" value="MOLYBDENUM COFACTOR INSERTION CHAPERONE PAOD"/>
    <property type="match status" value="1"/>
</dbReference>
<proteinExistence type="predicted"/>
<sequence>MSPFLEMTLCRCNASIIPHVPGARGARPFGQRWIVGEHGYCRGVSDLRELGAALARWAGEEPVGVVRVLDRHGFGTVESGQLLAGTPAGAVAGGVYNGALDHAAVPLAATAAEEPVLKTAHVAEPDALAAGLTCSGGATLLGHPLDGQAAAALGEALQRGVPAALVTTVDGRAALVLVGPDLAERTGGLGVDLDAAAADAARSLLRRGATATERVTVGDAELLLDLWVPVPTVLVVGTGAIGDALDAQAALLGWHTRRETDVDAATAAVEEFNDADVLVLLDHAPKFDATLIAGLRRGRGFIGALGSRRTQAARRERLLAKGVTEEELARLYGPVGLDLGARTSAETAVSIVAQVIAARSGRSAQPLTAVTGQIGA</sequence>
<dbReference type="InterPro" id="IPR052698">
    <property type="entry name" value="MoCofactor_Util/Proc"/>
</dbReference>
<dbReference type="STRING" id="1848.SAMN05443637_102208"/>
<dbReference type="AlphaFoldDB" id="A0A1M6PDR4"/>
<evidence type="ECO:0000259" key="1">
    <source>
        <dbReference type="Pfam" id="PF13478"/>
    </source>
</evidence>
<dbReference type="Proteomes" id="UP000184363">
    <property type="component" value="Unassembled WGS sequence"/>
</dbReference>
<protein>
    <submittedName>
        <fullName evidence="2">Xanthine dehydrogenase accessory factor</fullName>
    </submittedName>
</protein>
<name>A0A1M6PDR4_PSETH</name>
<organism evidence="2 3">
    <name type="scientific">Pseudonocardia thermophila</name>
    <dbReference type="NCBI Taxonomy" id="1848"/>
    <lineage>
        <taxon>Bacteria</taxon>
        <taxon>Bacillati</taxon>
        <taxon>Actinomycetota</taxon>
        <taxon>Actinomycetes</taxon>
        <taxon>Pseudonocardiales</taxon>
        <taxon>Pseudonocardiaceae</taxon>
        <taxon>Pseudonocardia</taxon>
    </lineage>
</organism>
<dbReference type="EMBL" id="FRAP01000002">
    <property type="protein sequence ID" value="SHK06108.1"/>
    <property type="molecule type" value="Genomic_DNA"/>
</dbReference>